<dbReference type="InterPro" id="IPR012001">
    <property type="entry name" value="Thiamin_PyroP_enz_TPP-bd_dom"/>
</dbReference>
<feature type="binding site" evidence="12">
    <location>
        <position position="473"/>
    </location>
    <ligand>
        <name>Mg(2+)</name>
        <dbReference type="ChEBI" id="CHEBI:18420"/>
    </ligand>
</feature>
<sequence>MAERTVNVAEYLFTRLIQLGCTSLHGVPGDFNLLALDFVESSGLRWVGNCNELNAGYAADAYARLRGLGAICTTFGVGELSAVNAIAGSFAELAPVVHVVGVPGRPSQKEGMLLHHTLGNGDFTVFARMYKEITIAQADLLDPATAPMEIDRVLRTCYVESRPVYIQLPTDMVEQPVHARLLDTPIDVTSHASDKDAEDFATHIVLDRLYEAKHPVFLIDGAVQRRGIRPQVEALVNKAGIPTFVAPMGKGVINEDLPNFVGLYAGEVSAKGIAEAIEQSDLVITIGNIKSDLNTAGFTYRFSRLNTIDINYNHVDVKYAKIENVYFKSLVPRLERELDPSKLSQTARQVPSIPSPQVADETDKSLITHAWLWPRLSNFMQEGDVLVTETGTSYLGHWETKLPRNVTIINQILWSSIGYGVGATQGAALATKEFGKGQRVICFEGDGSFQLTAQELSTIIRHNLKVTMFLIENSGYEIERWVHGMEAGYNDIPQWQYSKFPQTLIPEGTSHTVKTWKIRTRQELESLLQNKSFANGEGLQFVEMHMPKGDAPKTLQEFGRGAAARAS</sequence>
<evidence type="ECO:0000256" key="9">
    <source>
        <dbReference type="ARBA" id="ARBA00023052"/>
    </source>
</evidence>
<evidence type="ECO:0000256" key="1">
    <source>
        <dbReference type="ARBA" id="ARBA00001041"/>
    </source>
</evidence>
<comment type="cofactor">
    <cofactor evidence="2">
        <name>thiamine diphosphate</name>
        <dbReference type="ChEBI" id="CHEBI:58937"/>
    </cofactor>
</comment>
<gene>
    <name evidence="17" type="ORF">M409DRAFT_29229</name>
</gene>
<keyword evidence="6 12" id="KW-0479">Metal-binding</keyword>
<dbReference type="Proteomes" id="UP000799537">
    <property type="component" value="Unassembled WGS sequence"/>
</dbReference>
<protein>
    <recommendedName>
        <fullName evidence="5">Pyruvate decarboxylase</fullName>
        <ecNumber evidence="4">4.1.1.1</ecNumber>
    </recommendedName>
</protein>
<keyword evidence="7" id="KW-0210">Decarboxylase</keyword>
<organism evidence="17 18">
    <name type="scientific">Zasmidium cellare ATCC 36951</name>
    <dbReference type="NCBI Taxonomy" id="1080233"/>
    <lineage>
        <taxon>Eukaryota</taxon>
        <taxon>Fungi</taxon>
        <taxon>Dikarya</taxon>
        <taxon>Ascomycota</taxon>
        <taxon>Pezizomycotina</taxon>
        <taxon>Dothideomycetes</taxon>
        <taxon>Dothideomycetidae</taxon>
        <taxon>Mycosphaerellales</taxon>
        <taxon>Mycosphaerellaceae</taxon>
        <taxon>Zasmidium</taxon>
    </lineage>
</organism>
<dbReference type="EC" id="4.1.1.1" evidence="4"/>
<name>A0A6A6C033_ZASCE</name>
<evidence type="ECO:0000256" key="6">
    <source>
        <dbReference type="ARBA" id="ARBA00022723"/>
    </source>
</evidence>
<comment type="cofactor">
    <cofactor evidence="12">
        <name>Mg(2+)</name>
        <dbReference type="ChEBI" id="CHEBI:18420"/>
    </cofactor>
    <text evidence="12">Binds 1 Mg(2+) per subunit.</text>
</comment>
<keyword evidence="9 13" id="KW-0786">Thiamine pyrophosphate</keyword>
<dbReference type="GeneID" id="54562640"/>
<dbReference type="Pfam" id="PF02775">
    <property type="entry name" value="TPP_enzyme_C"/>
    <property type="match status" value="1"/>
</dbReference>
<feature type="binding site" evidence="11">
    <location>
        <position position="479"/>
    </location>
    <ligand>
        <name>pyruvate</name>
        <dbReference type="ChEBI" id="CHEBI:15361"/>
        <label>1</label>
        <note>substrate; ligand shared between two neighboring subunits</note>
    </ligand>
</feature>
<dbReference type="EMBL" id="ML993627">
    <property type="protein sequence ID" value="KAF2160381.1"/>
    <property type="molecule type" value="Genomic_DNA"/>
</dbReference>
<accession>A0A6A6C033</accession>
<evidence type="ECO:0000256" key="3">
    <source>
        <dbReference type="ARBA" id="ARBA00007812"/>
    </source>
</evidence>
<dbReference type="InterPro" id="IPR011766">
    <property type="entry name" value="TPP_enzyme_TPP-bd"/>
</dbReference>
<feature type="binding site" evidence="12">
    <location>
        <position position="446"/>
    </location>
    <ligand>
        <name>Mg(2+)</name>
        <dbReference type="ChEBI" id="CHEBI:18420"/>
    </ligand>
</feature>
<evidence type="ECO:0000259" key="15">
    <source>
        <dbReference type="Pfam" id="PF02775"/>
    </source>
</evidence>
<dbReference type="RefSeq" id="XP_033661270.1">
    <property type="nucleotide sequence ID" value="XM_033809368.1"/>
</dbReference>
<evidence type="ECO:0000256" key="2">
    <source>
        <dbReference type="ARBA" id="ARBA00001964"/>
    </source>
</evidence>
<dbReference type="Gene3D" id="3.40.50.1220">
    <property type="entry name" value="TPP-binding domain"/>
    <property type="match status" value="1"/>
</dbReference>
<dbReference type="PANTHER" id="PTHR43452">
    <property type="entry name" value="PYRUVATE DECARBOXYLASE"/>
    <property type="match status" value="1"/>
</dbReference>
<dbReference type="Pfam" id="PF00205">
    <property type="entry name" value="TPP_enzyme_M"/>
    <property type="match status" value="1"/>
</dbReference>
<dbReference type="PIRSF" id="PIRSF036565">
    <property type="entry name" value="Pyruvt_ip_decrb"/>
    <property type="match status" value="1"/>
</dbReference>
<dbReference type="Pfam" id="PF02776">
    <property type="entry name" value="TPP_enzyme_N"/>
    <property type="match status" value="1"/>
</dbReference>
<keyword evidence="8 12" id="KW-0460">Magnesium</keyword>
<dbReference type="GO" id="GO:0005829">
    <property type="term" value="C:cytosol"/>
    <property type="evidence" value="ECO:0007669"/>
    <property type="project" value="TreeGrafter"/>
</dbReference>
<dbReference type="GO" id="GO:0004737">
    <property type="term" value="F:pyruvate decarboxylase activity"/>
    <property type="evidence" value="ECO:0007669"/>
    <property type="project" value="UniProtKB-EC"/>
</dbReference>
<dbReference type="FunFam" id="3.40.50.970:FF:000024">
    <property type="entry name" value="Pyruvate decarboxylase isozyme"/>
    <property type="match status" value="1"/>
</dbReference>
<evidence type="ECO:0000259" key="16">
    <source>
        <dbReference type="Pfam" id="PF02776"/>
    </source>
</evidence>
<dbReference type="SUPFAM" id="SSF52467">
    <property type="entry name" value="DHS-like NAD/FAD-binding domain"/>
    <property type="match status" value="1"/>
</dbReference>
<dbReference type="SUPFAM" id="SSF52518">
    <property type="entry name" value="Thiamin diphosphate-binding fold (THDP-binding)"/>
    <property type="match status" value="2"/>
</dbReference>
<dbReference type="InterPro" id="IPR029061">
    <property type="entry name" value="THDP-binding"/>
</dbReference>
<evidence type="ECO:0000256" key="12">
    <source>
        <dbReference type="PIRSR" id="PIRSR036565-2"/>
    </source>
</evidence>
<dbReference type="GO" id="GO:0000949">
    <property type="term" value="P:aromatic amino acid family catabolic process to alcohol via Ehrlich pathway"/>
    <property type="evidence" value="ECO:0007669"/>
    <property type="project" value="TreeGrafter"/>
</dbReference>
<dbReference type="GO" id="GO:0030976">
    <property type="term" value="F:thiamine pyrophosphate binding"/>
    <property type="evidence" value="ECO:0007669"/>
    <property type="project" value="InterPro"/>
</dbReference>
<comment type="similarity">
    <text evidence="3 13">Belongs to the TPP enzyme family.</text>
</comment>
<evidence type="ECO:0000256" key="8">
    <source>
        <dbReference type="ARBA" id="ARBA00022842"/>
    </source>
</evidence>
<feature type="domain" description="Thiamine pyrophosphate enzyme N-terminal TPP-binding" evidence="16">
    <location>
        <begin position="7"/>
        <end position="113"/>
    </location>
</feature>
<dbReference type="AlphaFoldDB" id="A0A6A6C033"/>
<dbReference type="Gene3D" id="3.40.50.970">
    <property type="match status" value="2"/>
</dbReference>
<evidence type="ECO:0000256" key="13">
    <source>
        <dbReference type="RuleBase" id="RU362132"/>
    </source>
</evidence>
<evidence type="ECO:0000256" key="5">
    <source>
        <dbReference type="ARBA" id="ARBA00014422"/>
    </source>
</evidence>
<dbReference type="InterPro" id="IPR012000">
    <property type="entry name" value="Thiamin_PyroP_enz_cen_dom"/>
</dbReference>
<dbReference type="PANTHER" id="PTHR43452:SF30">
    <property type="entry name" value="PYRUVATE DECARBOXYLASE ISOZYME 1-RELATED"/>
    <property type="match status" value="1"/>
</dbReference>
<keyword evidence="10" id="KW-0456">Lyase</keyword>
<feature type="binding site" evidence="11">
    <location>
        <position position="30"/>
    </location>
    <ligand>
        <name>pyruvate</name>
        <dbReference type="ChEBI" id="CHEBI:15361"/>
        <label>1</label>
        <note>substrate; ligand shared between two neighboring subunits</note>
    </ligand>
</feature>
<dbReference type="GO" id="GO:0000287">
    <property type="term" value="F:magnesium ion binding"/>
    <property type="evidence" value="ECO:0007669"/>
    <property type="project" value="InterPro"/>
</dbReference>
<evidence type="ECO:0000256" key="11">
    <source>
        <dbReference type="PIRSR" id="PIRSR036565-1"/>
    </source>
</evidence>
<feature type="binding site" evidence="12">
    <location>
        <position position="475"/>
    </location>
    <ligand>
        <name>Mg(2+)</name>
        <dbReference type="ChEBI" id="CHEBI:18420"/>
    </ligand>
</feature>
<dbReference type="FunFam" id="3.40.50.970:FF:000019">
    <property type="entry name" value="Pyruvate decarboxylase isozyme"/>
    <property type="match status" value="1"/>
</dbReference>
<evidence type="ECO:0000256" key="7">
    <source>
        <dbReference type="ARBA" id="ARBA00022793"/>
    </source>
</evidence>
<feature type="domain" description="Thiamine pyrophosphate enzyme central" evidence="14">
    <location>
        <begin position="205"/>
        <end position="322"/>
    </location>
</feature>
<evidence type="ECO:0000256" key="4">
    <source>
        <dbReference type="ARBA" id="ARBA00013202"/>
    </source>
</evidence>
<dbReference type="CDD" id="cd02005">
    <property type="entry name" value="TPP_PDC_IPDC"/>
    <property type="match status" value="1"/>
</dbReference>
<feature type="binding site" evidence="11">
    <location>
        <position position="116"/>
    </location>
    <ligand>
        <name>pyruvate</name>
        <dbReference type="ChEBI" id="CHEBI:15361"/>
        <label>1</label>
        <note>substrate; ligand shared between two neighboring subunits</note>
    </ligand>
</feature>
<feature type="binding site" evidence="11">
    <location>
        <position position="158"/>
    </location>
    <ligand>
        <name>pyruvate</name>
        <dbReference type="ChEBI" id="CHEBI:15361"/>
        <label>2</label>
        <note>allosteric activator</note>
    </ligand>
</feature>
<proteinExistence type="inferred from homology"/>
<dbReference type="InterPro" id="IPR012110">
    <property type="entry name" value="PDC/IPDC-like"/>
</dbReference>
<comment type="catalytic activity">
    <reaction evidence="1">
        <text>a 2-oxocarboxylate + H(+) = an aldehyde + CO2</text>
        <dbReference type="Rhea" id="RHEA:11628"/>
        <dbReference type="ChEBI" id="CHEBI:15378"/>
        <dbReference type="ChEBI" id="CHEBI:16526"/>
        <dbReference type="ChEBI" id="CHEBI:17478"/>
        <dbReference type="ChEBI" id="CHEBI:35179"/>
        <dbReference type="EC" id="4.1.1.1"/>
    </reaction>
</comment>
<dbReference type="CDD" id="cd07038">
    <property type="entry name" value="TPP_PYR_PDC_IPDC_like"/>
    <property type="match status" value="1"/>
</dbReference>
<evidence type="ECO:0000313" key="18">
    <source>
        <dbReference type="Proteomes" id="UP000799537"/>
    </source>
</evidence>
<evidence type="ECO:0000259" key="14">
    <source>
        <dbReference type="Pfam" id="PF00205"/>
    </source>
</evidence>
<reference evidence="17" key="1">
    <citation type="journal article" date="2020" name="Stud. Mycol.">
        <title>101 Dothideomycetes genomes: a test case for predicting lifestyles and emergence of pathogens.</title>
        <authorList>
            <person name="Haridas S."/>
            <person name="Albert R."/>
            <person name="Binder M."/>
            <person name="Bloem J."/>
            <person name="Labutti K."/>
            <person name="Salamov A."/>
            <person name="Andreopoulos B."/>
            <person name="Baker S."/>
            <person name="Barry K."/>
            <person name="Bills G."/>
            <person name="Bluhm B."/>
            <person name="Cannon C."/>
            <person name="Castanera R."/>
            <person name="Culley D."/>
            <person name="Daum C."/>
            <person name="Ezra D."/>
            <person name="Gonzalez J."/>
            <person name="Henrissat B."/>
            <person name="Kuo A."/>
            <person name="Liang C."/>
            <person name="Lipzen A."/>
            <person name="Lutzoni F."/>
            <person name="Magnuson J."/>
            <person name="Mondo S."/>
            <person name="Nolan M."/>
            <person name="Ohm R."/>
            <person name="Pangilinan J."/>
            <person name="Park H.-J."/>
            <person name="Ramirez L."/>
            <person name="Alfaro M."/>
            <person name="Sun H."/>
            <person name="Tritt A."/>
            <person name="Yoshinaga Y."/>
            <person name="Zwiers L.-H."/>
            <person name="Turgeon B."/>
            <person name="Goodwin S."/>
            <person name="Spatafora J."/>
            <person name="Crous P."/>
            <person name="Grigoriev I."/>
        </authorList>
    </citation>
    <scope>NUCLEOTIDE SEQUENCE</scope>
    <source>
        <strain evidence="17">ATCC 36951</strain>
    </source>
</reference>
<keyword evidence="18" id="KW-1185">Reference proteome</keyword>
<dbReference type="InterPro" id="IPR029035">
    <property type="entry name" value="DHS-like_NAD/FAD-binding_dom"/>
</dbReference>
<evidence type="ECO:0000313" key="17">
    <source>
        <dbReference type="EMBL" id="KAF2160381.1"/>
    </source>
</evidence>
<dbReference type="InterPro" id="IPR047213">
    <property type="entry name" value="TPP_PYR_PDC_IPDC-like"/>
</dbReference>
<dbReference type="OrthoDB" id="308383at2759"/>
<evidence type="ECO:0000256" key="10">
    <source>
        <dbReference type="ARBA" id="ARBA00023239"/>
    </source>
</evidence>
<feature type="domain" description="Thiamine pyrophosphate enzyme TPP-binding" evidence="15">
    <location>
        <begin position="403"/>
        <end position="491"/>
    </location>
</feature>
<dbReference type="InterPro" id="IPR047214">
    <property type="entry name" value="TPP_PDC_IPDC"/>
</dbReference>
<dbReference type="GO" id="GO:0005634">
    <property type="term" value="C:nucleus"/>
    <property type="evidence" value="ECO:0007669"/>
    <property type="project" value="TreeGrafter"/>
</dbReference>